<dbReference type="SUPFAM" id="SSF54189">
    <property type="entry name" value="Ribosomal proteins S24e, L23 and L15e"/>
    <property type="match status" value="1"/>
</dbReference>
<feature type="compositionally biased region" description="Polar residues" evidence="5">
    <location>
        <begin position="320"/>
        <end position="329"/>
    </location>
</feature>
<feature type="compositionally biased region" description="Basic residues" evidence="5">
    <location>
        <begin position="554"/>
        <end position="577"/>
    </location>
</feature>
<comment type="similarity">
    <text evidence="1 4">Belongs to the eukaryotic ribosomal protein eL15 family.</text>
</comment>
<sequence>MSTVGMSRNTPDETVGKVASLYAGPGHASNFTSTVNDYVSYRFVLNHKVQTISSNGIPDSGSVAGLLFVPSLEPEDPCNNITASSVPSNVTRYEDVSEFGYSLIGLAPWVTAECSSSYLNAARKAGSHGLIFFQPSLNETDIPPSSDDPRWLINDGNQWKMENNYPVYAIPGAAGATLISDLSHFSDNGSNITTKGNSSEGFAVQPNSDRLFARVDIDTSSSGQMPSLWAFILAIAGTVLVLSLLLVVIYRLVLRKRRDILLRRINDGQIDIEALTMTPMKAPREVVDKMPLYTYLEIHPEEETTITRLNTPDDDVTLASGYNTAPSSPNEHHHLGDAGLKKPEPVYTKPEKGDTDECQKAKYRLSHTQTTCAICIDDFVAGSSLMGALKYVEEIQKKKQSDVIRFLLRVRCWELRQLNAIHRASRPSRPDKARRLGYKAKQGYVIYRARVRRGGRKRPVPKGATYGKPTNHGVNQLKYQRALKSTAEERVGRRAANLRVLNSYWINQDSTYKYYEVICVDPQHKAIRRDARINWICAPVHKHRESRGLTATGKKSRGINKGHRYNNTKAGRRHTWKRQNTQSYWRYR</sequence>
<evidence type="ECO:0000313" key="8">
    <source>
        <dbReference type="Proteomes" id="UP000177622"/>
    </source>
</evidence>
<evidence type="ECO:0000256" key="3">
    <source>
        <dbReference type="ARBA" id="ARBA00023274"/>
    </source>
</evidence>
<dbReference type="GeneID" id="34577676"/>
<dbReference type="Proteomes" id="UP000177622">
    <property type="component" value="Unassembled WGS sequence"/>
</dbReference>
<dbReference type="InterPro" id="IPR020925">
    <property type="entry name" value="Ribosomal_eL15_CS"/>
</dbReference>
<dbReference type="Pfam" id="PF00827">
    <property type="entry name" value="Ribosomal_L15e"/>
    <property type="match status" value="1"/>
</dbReference>
<dbReference type="GO" id="GO:0022625">
    <property type="term" value="C:cytosolic large ribosomal subunit"/>
    <property type="evidence" value="ECO:0007669"/>
    <property type="project" value="TreeGrafter"/>
</dbReference>
<dbReference type="NCBIfam" id="NF003269">
    <property type="entry name" value="PRK04243.1"/>
    <property type="match status" value="1"/>
</dbReference>
<name>A0A1F5LES8_PENAI</name>
<comment type="caution">
    <text evidence="7">The sequence shown here is derived from an EMBL/GenBank/DDBJ whole genome shotgun (WGS) entry which is preliminary data.</text>
</comment>
<feature type="transmembrane region" description="Helical" evidence="6">
    <location>
        <begin position="228"/>
        <end position="254"/>
    </location>
</feature>
<proteinExistence type="inferred from homology"/>
<keyword evidence="8" id="KW-1185">Reference proteome</keyword>
<gene>
    <name evidence="7" type="ORF">PENARI_c012G06534</name>
</gene>
<keyword evidence="6" id="KW-0472">Membrane</keyword>
<evidence type="ECO:0000256" key="2">
    <source>
        <dbReference type="ARBA" id="ARBA00022980"/>
    </source>
</evidence>
<feature type="compositionally biased region" description="Polar residues" evidence="5">
    <location>
        <begin position="578"/>
        <end position="588"/>
    </location>
</feature>
<keyword evidence="6" id="KW-0812">Transmembrane</keyword>
<evidence type="ECO:0000313" key="7">
    <source>
        <dbReference type="EMBL" id="OGE51734.1"/>
    </source>
</evidence>
<organism evidence="7 8">
    <name type="scientific">Penicillium arizonense</name>
    <dbReference type="NCBI Taxonomy" id="1835702"/>
    <lineage>
        <taxon>Eukaryota</taxon>
        <taxon>Fungi</taxon>
        <taxon>Dikarya</taxon>
        <taxon>Ascomycota</taxon>
        <taxon>Pezizomycotina</taxon>
        <taxon>Eurotiomycetes</taxon>
        <taxon>Eurotiomycetidae</taxon>
        <taxon>Eurotiales</taxon>
        <taxon>Aspergillaceae</taxon>
        <taxon>Penicillium</taxon>
    </lineage>
</organism>
<dbReference type="InterPro" id="IPR000439">
    <property type="entry name" value="Ribosomal_eL15"/>
</dbReference>
<dbReference type="PANTHER" id="PTHR11847">
    <property type="entry name" value="RIBOSOMAL PROTEIN L15"/>
    <property type="match status" value="1"/>
</dbReference>
<keyword evidence="6" id="KW-1133">Transmembrane helix</keyword>
<dbReference type="GO" id="GO:0003735">
    <property type="term" value="F:structural constituent of ribosome"/>
    <property type="evidence" value="ECO:0007669"/>
    <property type="project" value="InterPro"/>
</dbReference>
<evidence type="ECO:0000256" key="4">
    <source>
        <dbReference type="RuleBase" id="RU000663"/>
    </source>
</evidence>
<accession>A0A1F5LES8</accession>
<evidence type="ECO:0000256" key="5">
    <source>
        <dbReference type="SAM" id="MobiDB-lite"/>
    </source>
</evidence>
<dbReference type="AlphaFoldDB" id="A0A1F5LES8"/>
<evidence type="ECO:0000256" key="6">
    <source>
        <dbReference type="SAM" id="Phobius"/>
    </source>
</evidence>
<protein>
    <recommendedName>
        <fullName evidence="4">Ribosomal protein L15</fullName>
    </recommendedName>
</protein>
<reference evidence="7 8" key="1">
    <citation type="journal article" date="2016" name="Sci. Rep.">
        <title>Penicillium arizonense, a new, genome sequenced fungal species, reveals a high chemical diversity in secreted metabolites.</title>
        <authorList>
            <person name="Grijseels S."/>
            <person name="Nielsen J.C."/>
            <person name="Randelovic M."/>
            <person name="Nielsen J."/>
            <person name="Nielsen K.F."/>
            <person name="Workman M."/>
            <person name="Frisvad J.C."/>
        </authorList>
    </citation>
    <scope>NUCLEOTIDE SEQUENCE [LARGE SCALE GENOMIC DNA]</scope>
    <source>
        <strain evidence="7 8">CBS 141311</strain>
    </source>
</reference>
<dbReference type="GO" id="GO:0003723">
    <property type="term" value="F:RNA binding"/>
    <property type="evidence" value="ECO:0007669"/>
    <property type="project" value="TreeGrafter"/>
</dbReference>
<dbReference type="PROSITE" id="PS01194">
    <property type="entry name" value="RIBOSOMAL_L15E"/>
    <property type="match status" value="1"/>
</dbReference>
<dbReference type="FunFam" id="3.40.1120.10:FF:000001">
    <property type="entry name" value="Ribosomal protein L15"/>
    <property type="match status" value="1"/>
</dbReference>
<feature type="compositionally biased region" description="Basic and acidic residues" evidence="5">
    <location>
        <begin position="330"/>
        <end position="357"/>
    </location>
</feature>
<feature type="region of interest" description="Disordered" evidence="5">
    <location>
        <begin position="320"/>
        <end position="357"/>
    </location>
</feature>
<keyword evidence="2 4" id="KW-0689">Ribosomal protein</keyword>
<dbReference type="RefSeq" id="XP_022487178.1">
    <property type="nucleotide sequence ID" value="XM_022632942.1"/>
</dbReference>
<dbReference type="STRING" id="1835702.A0A1F5LES8"/>
<dbReference type="InterPro" id="IPR012678">
    <property type="entry name" value="Ribosomal_uL23/eL15/eS24_sf"/>
</dbReference>
<keyword evidence="3 4" id="KW-0687">Ribonucleoprotein</keyword>
<dbReference type="EMBL" id="LXJU01000012">
    <property type="protein sequence ID" value="OGE51734.1"/>
    <property type="molecule type" value="Genomic_DNA"/>
</dbReference>
<dbReference type="OrthoDB" id="10255148at2759"/>
<feature type="region of interest" description="Disordered" evidence="5">
    <location>
        <begin position="546"/>
        <end position="588"/>
    </location>
</feature>
<dbReference type="SMART" id="SM01384">
    <property type="entry name" value="Ribosomal_L15e"/>
    <property type="match status" value="1"/>
</dbReference>
<dbReference type="InterPro" id="IPR024794">
    <property type="entry name" value="Rbsml_eL15_core_dom_sf"/>
</dbReference>
<dbReference type="PANTHER" id="PTHR11847:SF4">
    <property type="entry name" value="LARGE RIBOSOMAL SUBUNIT PROTEIN EL15"/>
    <property type="match status" value="1"/>
</dbReference>
<dbReference type="Gene3D" id="3.40.1120.10">
    <property type="entry name" value="Ribosomal protein l15e"/>
    <property type="match status" value="1"/>
</dbReference>
<dbReference type="GO" id="GO:0002181">
    <property type="term" value="P:cytoplasmic translation"/>
    <property type="evidence" value="ECO:0007669"/>
    <property type="project" value="TreeGrafter"/>
</dbReference>
<evidence type="ECO:0000256" key="1">
    <source>
        <dbReference type="ARBA" id="ARBA00006857"/>
    </source>
</evidence>